<keyword evidence="6" id="KW-0862">Zinc</keyword>
<feature type="domain" description="PHD-type" evidence="10">
    <location>
        <begin position="150"/>
        <end position="205"/>
    </location>
</feature>
<organism evidence="11 12">
    <name type="scientific">Gryllus longicercus</name>
    <dbReference type="NCBI Taxonomy" id="2509291"/>
    <lineage>
        <taxon>Eukaryota</taxon>
        <taxon>Metazoa</taxon>
        <taxon>Ecdysozoa</taxon>
        <taxon>Arthropoda</taxon>
        <taxon>Hexapoda</taxon>
        <taxon>Insecta</taxon>
        <taxon>Pterygota</taxon>
        <taxon>Neoptera</taxon>
        <taxon>Polyneoptera</taxon>
        <taxon>Orthoptera</taxon>
        <taxon>Ensifera</taxon>
        <taxon>Gryllidea</taxon>
        <taxon>Grylloidea</taxon>
        <taxon>Gryllidae</taxon>
        <taxon>Gryllinae</taxon>
        <taxon>Gryllus</taxon>
    </lineage>
</organism>
<name>A0AAN9V2C7_9ORTH</name>
<dbReference type="InterPro" id="IPR013083">
    <property type="entry name" value="Znf_RING/FYVE/PHD"/>
</dbReference>
<evidence type="ECO:0000256" key="9">
    <source>
        <dbReference type="SAM" id="MobiDB-lite"/>
    </source>
</evidence>
<evidence type="ECO:0000256" key="5">
    <source>
        <dbReference type="ARBA" id="ARBA00022771"/>
    </source>
</evidence>
<evidence type="ECO:0000256" key="6">
    <source>
        <dbReference type="ARBA" id="ARBA00022833"/>
    </source>
</evidence>
<feature type="compositionally biased region" description="Polar residues" evidence="9">
    <location>
        <begin position="290"/>
        <end position="299"/>
    </location>
</feature>
<dbReference type="AlphaFoldDB" id="A0AAN9V2C7"/>
<dbReference type="InterPro" id="IPR019787">
    <property type="entry name" value="Znf_PHD-finger"/>
</dbReference>
<dbReference type="Gene3D" id="3.30.40.10">
    <property type="entry name" value="Zinc/RING finger domain, C3HC4 (zinc finger)"/>
    <property type="match status" value="1"/>
</dbReference>
<accession>A0AAN9V2C7</accession>
<dbReference type="CDD" id="cd15501">
    <property type="entry name" value="PHD_Int12"/>
    <property type="match status" value="1"/>
</dbReference>
<feature type="compositionally biased region" description="Basic and acidic residues" evidence="9">
    <location>
        <begin position="20"/>
        <end position="37"/>
    </location>
</feature>
<dbReference type="GO" id="GO:0160232">
    <property type="term" value="C:INTAC complex"/>
    <property type="evidence" value="ECO:0007669"/>
    <property type="project" value="UniProtKB-ARBA"/>
</dbReference>
<evidence type="ECO:0000256" key="3">
    <source>
        <dbReference type="ARBA" id="ARBA00016814"/>
    </source>
</evidence>
<keyword evidence="12" id="KW-1185">Reference proteome</keyword>
<keyword evidence="7" id="KW-0539">Nucleus</keyword>
<dbReference type="Pfam" id="PF00628">
    <property type="entry name" value="PHD"/>
    <property type="match status" value="1"/>
</dbReference>
<dbReference type="GO" id="GO:0032039">
    <property type="term" value="C:integrator complex"/>
    <property type="evidence" value="ECO:0007669"/>
    <property type="project" value="UniProtKB-ARBA"/>
</dbReference>
<dbReference type="Proteomes" id="UP001378592">
    <property type="component" value="Unassembled WGS sequence"/>
</dbReference>
<feature type="region of interest" description="Disordered" evidence="9">
    <location>
        <begin position="209"/>
        <end position="299"/>
    </location>
</feature>
<feature type="compositionally biased region" description="Low complexity" evidence="9">
    <location>
        <begin position="209"/>
        <end position="225"/>
    </location>
</feature>
<dbReference type="InterPro" id="IPR051776">
    <property type="entry name" value="Integrator_subunit_12"/>
</dbReference>
<dbReference type="PANTHER" id="PTHR13415">
    <property type="entry name" value="NUCLEAR FACTOR-RELATED"/>
    <property type="match status" value="1"/>
</dbReference>
<dbReference type="InterPro" id="IPR011011">
    <property type="entry name" value="Znf_FYVE_PHD"/>
</dbReference>
<comment type="caution">
    <text evidence="11">The sequence shown here is derived from an EMBL/GenBank/DDBJ whole genome shotgun (WGS) entry which is preliminary data.</text>
</comment>
<evidence type="ECO:0000256" key="8">
    <source>
        <dbReference type="PROSITE-ProRule" id="PRU00146"/>
    </source>
</evidence>
<reference evidence="11 12" key="1">
    <citation type="submission" date="2024-03" db="EMBL/GenBank/DDBJ databases">
        <title>The genome assembly and annotation of the cricket Gryllus longicercus Weissman &amp; Gray.</title>
        <authorList>
            <person name="Szrajer S."/>
            <person name="Gray D."/>
            <person name="Ylla G."/>
        </authorList>
    </citation>
    <scope>NUCLEOTIDE SEQUENCE [LARGE SCALE GENOMIC DNA]</scope>
    <source>
        <strain evidence="11">DAG 2021-001</strain>
        <tissue evidence="11">Whole body minus gut</tissue>
    </source>
</reference>
<dbReference type="FunFam" id="3.30.40.10:FF:000101">
    <property type="entry name" value="Integrator complex subunit 12"/>
    <property type="match status" value="1"/>
</dbReference>
<evidence type="ECO:0000313" key="12">
    <source>
        <dbReference type="Proteomes" id="UP001378592"/>
    </source>
</evidence>
<protein>
    <recommendedName>
        <fullName evidence="3">Integrator complex subunit 12</fullName>
    </recommendedName>
</protein>
<dbReference type="PANTHER" id="PTHR13415:SF2">
    <property type="entry name" value="INTEGRATOR COMPLEX SUBUNIT 12"/>
    <property type="match status" value="1"/>
</dbReference>
<dbReference type="PROSITE" id="PS01359">
    <property type="entry name" value="ZF_PHD_1"/>
    <property type="match status" value="1"/>
</dbReference>
<feature type="compositionally biased region" description="Basic and acidic residues" evidence="9">
    <location>
        <begin position="91"/>
        <end position="102"/>
    </location>
</feature>
<feature type="compositionally biased region" description="Low complexity" evidence="9">
    <location>
        <begin position="103"/>
        <end position="122"/>
    </location>
</feature>
<proteinExistence type="inferred from homology"/>
<evidence type="ECO:0000259" key="10">
    <source>
        <dbReference type="PROSITE" id="PS50016"/>
    </source>
</evidence>
<evidence type="ECO:0000313" key="11">
    <source>
        <dbReference type="EMBL" id="KAK7790292.1"/>
    </source>
</evidence>
<sequence length="299" mass="33591">MASLEIDPGYIKCLRLMHSKSKESEEQLRQMLEDLIRQRNGNTKSIASLQKREVSTSKKEKHSSGSNGRKDELKRESEKHTFEESAGSSRETSKKSKTELPKTSHLKSSSSTPTSPLSPAKSFLSDVDVKEEVKEDDDHDDLALEILEEDLTCVVCHGMDVGVRNQLVECLECHSLYHQECHNPPVPDDMNDPRSAWYCASCTKVLKKIPSSSRSSPKPNNTTPSKSEKDVVPAPAKVTKPEPSQSQSPFKRTEKLLPRQSKPSSQQYSRSQPQNKQHQLQKLRKMLSPRSPSVGNDKN</sequence>
<dbReference type="SMART" id="SM00249">
    <property type="entry name" value="PHD"/>
    <property type="match status" value="1"/>
</dbReference>
<feature type="compositionally biased region" description="Low complexity" evidence="9">
    <location>
        <begin position="258"/>
        <end position="274"/>
    </location>
</feature>
<dbReference type="InterPro" id="IPR019786">
    <property type="entry name" value="Zinc_finger_PHD-type_CS"/>
</dbReference>
<evidence type="ECO:0000256" key="2">
    <source>
        <dbReference type="ARBA" id="ARBA00006009"/>
    </source>
</evidence>
<feature type="compositionally biased region" description="Polar residues" evidence="9">
    <location>
        <begin position="39"/>
        <end position="48"/>
    </location>
</feature>
<dbReference type="InterPro" id="IPR039054">
    <property type="entry name" value="Int12_PHD"/>
</dbReference>
<dbReference type="GO" id="GO:0008270">
    <property type="term" value="F:zinc ion binding"/>
    <property type="evidence" value="ECO:0007669"/>
    <property type="project" value="UniProtKB-KW"/>
</dbReference>
<keyword evidence="5 8" id="KW-0863">Zinc-finger</keyword>
<dbReference type="InterPro" id="IPR001965">
    <property type="entry name" value="Znf_PHD"/>
</dbReference>
<evidence type="ECO:0000256" key="7">
    <source>
        <dbReference type="ARBA" id="ARBA00023242"/>
    </source>
</evidence>
<comment type="similarity">
    <text evidence="2">Belongs to the Integrator subunit 12 family.</text>
</comment>
<feature type="compositionally biased region" description="Basic and acidic residues" evidence="9">
    <location>
        <begin position="68"/>
        <end position="83"/>
    </location>
</feature>
<evidence type="ECO:0000256" key="1">
    <source>
        <dbReference type="ARBA" id="ARBA00004123"/>
    </source>
</evidence>
<dbReference type="SUPFAM" id="SSF57903">
    <property type="entry name" value="FYVE/PHD zinc finger"/>
    <property type="match status" value="1"/>
</dbReference>
<feature type="region of interest" description="Disordered" evidence="9">
    <location>
        <begin position="20"/>
        <end position="123"/>
    </location>
</feature>
<dbReference type="PROSITE" id="PS50016">
    <property type="entry name" value="ZF_PHD_2"/>
    <property type="match status" value="1"/>
</dbReference>
<dbReference type="GO" id="GO:0160240">
    <property type="term" value="P:RNA polymerase II transcription initiation surveillance"/>
    <property type="evidence" value="ECO:0007669"/>
    <property type="project" value="UniProtKB-ARBA"/>
</dbReference>
<dbReference type="GO" id="GO:0034472">
    <property type="term" value="P:snRNA 3'-end processing"/>
    <property type="evidence" value="ECO:0007669"/>
    <property type="project" value="TreeGrafter"/>
</dbReference>
<dbReference type="EMBL" id="JAZDUA010000648">
    <property type="protein sequence ID" value="KAK7790292.1"/>
    <property type="molecule type" value="Genomic_DNA"/>
</dbReference>
<gene>
    <name evidence="11" type="ORF">R5R35_003871</name>
</gene>
<evidence type="ECO:0000256" key="4">
    <source>
        <dbReference type="ARBA" id="ARBA00022723"/>
    </source>
</evidence>
<keyword evidence="4" id="KW-0479">Metal-binding</keyword>
<comment type="subcellular location">
    <subcellularLocation>
        <location evidence="1">Nucleus</location>
    </subcellularLocation>
</comment>